<dbReference type="AlphaFoldDB" id="A0A3R5TGU4"/>
<evidence type="ECO:0000313" key="2">
    <source>
        <dbReference type="Proteomes" id="UP000266721"/>
    </source>
</evidence>
<name>A0A3R5TGU4_MYTGA</name>
<dbReference type="EMBL" id="KV602576">
    <property type="protein sequence ID" value="OPL20677.1"/>
    <property type="molecule type" value="Genomic_DNA"/>
</dbReference>
<proteinExistence type="predicted"/>
<feature type="non-terminal residue" evidence="1">
    <location>
        <position position="1"/>
    </location>
</feature>
<keyword evidence="2" id="KW-1185">Reference proteome</keyword>
<accession>A0A3R5TGU4</accession>
<evidence type="ECO:0000313" key="1">
    <source>
        <dbReference type="EMBL" id="OPL20677.1"/>
    </source>
</evidence>
<sequence>MNFSESVGYHLNQCNDEKLMLIFACMVKDIADLEERRKRVQSALLPSKKIIVKRENIVEDLMDQ</sequence>
<reference evidence="1 2" key="1">
    <citation type="journal article" date="2016" name="PLoS ONE">
        <title>A First Insight into the Genome of the Filter-Feeder Mussel Mytilus galloprovincialis.</title>
        <authorList>
            <person name="Murgarella M."/>
            <person name="Puiu D."/>
            <person name="Novoa B."/>
            <person name="Figueras A."/>
            <person name="Posada D."/>
            <person name="Canchaya C."/>
        </authorList>
    </citation>
    <scope>NUCLEOTIDE SEQUENCE [LARGE SCALE GENOMIC DNA]</scope>
    <source>
        <tissue evidence="1">Muscle</tissue>
    </source>
</reference>
<gene>
    <name evidence="1" type="ORF">AM593_05697</name>
</gene>
<organism evidence="1 2">
    <name type="scientific">Mytilus galloprovincialis</name>
    <name type="common">Mediterranean mussel</name>
    <dbReference type="NCBI Taxonomy" id="29158"/>
    <lineage>
        <taxon>Eukaryota</taxon>
        <taxon>Metazoa</taxon>
        <taxon>Spiralia</taxon>
        <taxon>Lophotrochozoa</taxon>
        <taxon>Mollusca</taxon>
        <taxon>Bivalvia</taxon>
        <taxon>Autobranchia</taxon>
        <taxon>Pteriomorphia</taxon>
        <taxon>Mytilida</taxon>
        <taxon>Mytiloidea</taxon>
        <taxon>Mytilidae</taxon>
        <taxon>Mytilinae</taxon>
        <taxon>Mytilus</taxon>
    </lineage>
</organism>
<dbReference type="Proteomes" id="UP000266721">
    <property type="component" value="Unassembled WGS sequence"/>
</dbReference>
<protein>
    <submittedName>
        <fullName evidence="1">Uncharacterized protein</fullName>
    </submittedName>
</protein>